<evidence type="ECO:0000313" key="2">
    <source>
        <dbReference type="EMBL" id="UUY01804.1"/>
    </source>
</evidence>
<protein>
    <submittedName>
        <fullName evidence="2">Uncharacterized protein</fullName>
    </submittedName>
</protein>
<name>A0ABY5PAW1_9ACTN</name>
<dbReference type="RefSeq" id="WP_353862352.1">
    <property type="nucleotide sequence ID" value="NZ_CP088295.1"/>
</dbReference>
<sequence>MTIALVPGLDERDHILRTQPVVECNDSHRSLHVHASPDEASDLADKSRPAFSPRHSIRHNCLL</sequence>
<reference evidence="3" key="1">
    <citation type="submission" date="2021-11" db="EMBL/GenBank/DDBJ databases">
        <title>Cultivation dependent microbiological survey of springs from the worlds oldest radium mine currently devoted to the extraction of radon-saturated water.</title>
        <authorList>
            <person name="Kapinusova G."/>
            <person name="Smrhova T."/>
            <person name="Strejcek M."/>
            <person name="Suman J."/>
            <person name="Jani K."/>
            <person name="Pajer P."/>
            <person name="Uhlik O."/>
        </authorList>
    </citation>
    <scope>NUCLEOTIDE SEQUENCE [LARGE SCALE GENOMIC DNA]</scope>
    <source>
        <strain evidence="3">J379</strain>
    </source>
</reference>
<keyword evidence="3" id="KW-1185">Reference proteome</keyword>
<evidence type="ECO:0000256" key="1">
    <source>
        <dbReference type="SAM" id="MobiDB-lite"/>
    </source>
</evidence>
<organism evidence="2 3">
    <name type="scientific">Svornostia abyssi</name>
    <dbReference type="NCBI Taxonomy" id="2898438"/>
    <lineage>
        <taxon>Bacteria</taxon>
        <taxon>Bacillati</taxon>
        <taxon>Actinomycetota</taxon>
        <taxon>Thermoleophilia</taxon>
        <taxon>Solirubrobacterales</taxon>
        <taxon>Baekduiaceae</taxon>
        <taxon>Svornostia</taxon>
    </lineage>
</organism>
<proteinExistence type="predicted"/>
<accession>A0ABY5PAW1</accession>
<evidence type="ECO:0000313" key="3">
    <source>
        <dbReference type="Proteomes" id="UP001058860"/>
    </source>
</evidence>
<dbReference type="Proteomes" id="UP001058860">
    <property type="component" value="Chromosome"/>
</dbReference>
<feature type="region of interest" description="Disordered" evidence="1">
    <location>
        <begin position="32"/>
        <end position="63"/>
    </location>
</feature>
<dbReference type="EMBL" id="CP088295">
    <property type="protein sequence ID" value="UUY01804.1"/>
    <property type="molecule type" value="Genomic_DNA"/>
</dbReference>
<gene>
    <name evidence="2" type="ORF">LRS13_13830</name>
</gene>